<name>A0A3N4MC69_9BACT</name>
<keyword evidence="2" id="KW-1185">Reference proteome</keyword>
<accession>A0A3N4MC69</accession>
<proteinExistence type="predicted"/>
<dbReference type="AlphaFoldDB" id="A0A3N4MC69"/>
<dbReference type="RefSeq" id="WP_123864728.1">
    <property type="nucleotide sequence ID" value="NZ_QXZY01000011.1"/>
</dbReference>
<dbReference type="EMBL" id="RMBX01000011">
    <property type="protein sequence ID" value="RPD39456.1"/>
    <property type="molecule type" value="Genomic_DNA"/>
</dbReference>
<organism evidence="1 2">
    <name type="scientific">Chitinophaga barathri</name>
    <dbReference type="NCBI Taxonomy" id="1647451"/>
    <lineage>
        <taxon>Bacteria</taxon>
        <taxon>Pseudomonadati</taxon>
        <taxon>Bacteroidota</taxon>
        <taxon>Chitinophagia</taxon>
        <taxon>Chitinophagales</taxon>
        <taxon>Chitinophagaceae</taxon>
        <taxon>Chitinophaga</taxon>
    </lineage>
</organism>
<protein>
    <submittedName>
        <fullName evidence="1">Uncharacterized protein</fullName>
    </submittedName>
</protein>
<reference evidence="2" key="1">
    <citation type="submission" date="2018-11" db="EMBL/GenBank/DDBJ databases">
        <title>Chitinophaga lutea sp.nov., isolate from arsenic contaminated soil.</title>
        <authorList>
            <person name="Zong Y."/>
        </authorList>
    </citation>
    <scope>NUCLEOTIDE SEQUENCE [LARGE SCALE GENOMIC DNA]</scope>
    <source>
        <strain evidence="2">YLT18</strain>
    </source>
</reference>
<dbReference type="Proteomes" id="UP000279089">
    <property type="component" value="Unassembled WGS sequence"/>
</dbReference>
<sequence>MSTQTSGRQPYFRNIDNLQKLNRLDEAGQMRIMEQGFTPDDLAEFCDLADLDWIRACYALNISGMKIHRIMHQTFLPPETSKELFHLAQMYAQGYEFSNSRKRFNDWMTMERKYVRFLTPFVLLNSREGKAEANDML</sequence>
<gene>
    <name evidence="1" type="ORF">EG028_20260</name>
</gene>
<evidence type="ECO:0000313" key="2">
    <source>
        <dbReference type="Proteomes" id="UP000279089"/>
    </source>
</evidence>
<comment type="caution">
    <text evidence="1">The sequence shown here is derived from an EMBL/GenBank/DDBJ whole genome shotgun (WGS) entry which is preliminary data.</text>
</comment>
<evidence type="ECO:0000313" key="1">
    <source>
        <dbReference type="EMBL" id="RPD39456.1"/>
    </source>
</evidence>